<feature type="coiled-coil region" evidence="1">
    <location>
        <begin position="131"/>
        <end position="179"/>
    </location>
</feature>
<dbReference type="PANTHER" id="PTHR43941:SF4">
    <property type="entry name" value="AH_BAR DOMAIN SUPERFAMILY PROTEIN"/>
    <property type="match status" value="1"/>
</dbReference>
<dbReference type="Gramene" id="mRNA:HanXRQr2_Chr05g0213641">
    <property type="protein sequence ID" value="mRNA:HanXRQr2_Chr05g0213641"/>
    <property type="gene ID" value="HanXRQr2_Chr05g0213641"/>
</dbReference>
<organism evidence="2 3">
    <name type="scientific">Helianthus annuus</name>
    <name type="common">Common sunflower</name>
    <dbReference type="NCBI Taxonomy" id="4232"/>
    <lineage>
        <taxon>Eukaryota</taxon>
        <taxon>Viridiplantae</taxon>
        <taxon>Streptophyta</taxon>
        <taxon>Embryophyta</taxon>
        <taxon>Tracheophyta</taxon>
        <taxon>Spermatophyta</taxon>
        <taxon>Magnoliopsida</taxon>
        <taxon>eudicotyledons</taxon>
        <taxon>Gunneridae</taxon>
        <taxon>Pentapetalae</taxon>
        <taxon>asterids</taxon>
        <taxon>campanulids</taxon>
        <taxon>Asterales</taxon>
        <taxon>Asteraceae</taxon>
        <taxon>Asteroideae</taxon>
        <taxon>Heliantheae alliance</taxon>
        <taxon>Heliantheae</taxon>
        <taxon>Helianthus</taxon>
    </lineage>
</organism>
<comment type="caution">
    <text evidence="2">The sequence shown here is derived from an EMBL/GenBank/DDBJ whole genome shotgun (WGS) entry which is preliminary data.</text>
</comment>
<name>A0A9K3NM76_HELAN</name>
<dbReference type="Proteomes" id="UP000215914">
    <property type="component" value="Unassembled WGS sequence"/>
</dbReference>
<keyword evidence="1" id="KW-0175">Coiled coil</keyword>
<proteinExistence type="predicted"/>
<accession>A0A9K3NM76</accession>
<evidence type="ECO:0000313" key="3">
    <source>
        <dbReference type="Proteomes" id="UP000215914"/>
    </source>
</evidence>
<dbReference type="AlphaFoldDB" id="A0A9K3NM76"/>
<reference evidence="2" key="1">
    <citation type="journal article" date="2017" name="Nature">
        <title>The sunflower genome provides insights into oil metabolism, flowering and Asterid evolution.</title>
        <authorList>
            <person name="Badouin H."/>
            <person name="Gouzy J."/>
            <person name="Grassa C.J."/>
            <person name="Murat F."/>
            <person name="Staton S.E."/>
            <person name="Cottret L."/>
            <person name="Lelandais-Briere C."/>
            <person name="Owens G.L."/>
            <person name="Carrere S."/>
            <person name="Mayjonade B."/>
            <person name="Legrand L."/>
            <person name="Gill N."/>
            <person name="Kane N.C."/>
            <person name="Bowers J.E."/>
            <person name="Hubner S."/>
            <person name="Bellec A."/>
            <person name="Berard A."/>
            <person name="Berges H."/>
            <person name="Blanchet N."/>
            <person name="Boniface M.C."/>
            <person name="Brunel D."/>
            <person name="Catrice O."/>
            <person name="Chaidir N."/>
            <person name="Claudel C."/>
            <person name="Donnadieu C."/>
            <person name="Faraut T."/>
            <person name="Fievet G."/>
            <person name="Helmstetter N."/>
            <person name="King M."/>
            <person name="Knapp S.J."/>
            <person name="Lai Z."/>
            <person name="Le Paslier M.C."/>
            <person name="Lippi Y."/>
            <person name="Lorenzon L."/>
            <person name="Mandel J.R."/>
            <person name="Marage G."/>
            <person name="Marchand G."/>
            <person name="Marquand E."/>
            <person name="Bret-Mestries E."/>
            <person name="Morien E."/>
            <person name="Nambeesan S."/>
            <person name="Nguyen T."/>
            <person name="Pegot-Espagnet P."/>
            <person name="Pouilly N."/>
            <person name="Raftis F."/>
            <person name="Sallet E."/>
            <person name="Schiex T."/>
            <person name="Thomas J."/>
            <person name="Vandecasteele C."/>
            <person name="Vares D."/>
            <person name="Vear F."/>
            <person name="Vautrin S."/>
            <person name="Crespi M."/>
            <person name="Mangin B."/>
            <person name="Burke J.M."/>
            <person name="Salse J."/>
            <person name="Munos S."/>
            <person name="Vincourt P."/>
            <person name="Rieseberg L.H."/>
            <person name="Langlade N.B."/>
        </authorList>
    </citation>
    <scope>NUCLEOTIDE SEQUENCE</scope>
    <source>
        <tissue evidence="2">Leaves</tissue>
    </source>
</reference>
<evidence type="ECO:0000256" key="1">
    <source>
        <dbReference type="SAM" id="Coils"/>
    </source>
</evidence>
<keyword evidence="3" id="KW-1185">Reference proteome</keyword>
<dbReference type="EMBL" id="MNCJ02000320">
    <property type="protein sequence ID" value="KAF5805792.1"/>
    <property type="molecule type" value="Genomic_DNA"/>
</dbReference>
<reference evidence="2" key="2">
    <citation type="submission" date="2020-06" db="EMBL/GenBank/DDBJ databases">
        <title>Helianthus annuus Genome sequencing and assembly Release 2.</title>
        <authorList>
            <person name="Gouzy J."/>
            <person name="Langlade N."/>
            <person name="Munos S."/>
        </authorList>
    </citation>
    <scope>NUCLEOTIDE SEQUENCE</scope>
    <source>
        <tissue evidence="2">Leaves</tissue>
    </source>
</reference>
<sequence>MQADDVSNDPSACREILQGLGTPFEAARARGLPRQNQINQLSSMLVGSSIIANAIMEDYNVLGRREEETIRLRAEAEEIVKAAREGAEQLEKIERLLRSWSRLRLGLHPPALNSAGATALKEAEARAYKALEEADADCTKLNKAVEELKAEVQNQVAILEEVSARATEAEARARQVEEIVETILDAPENTAVVNEIKERARQAGFKASYNECVTHVNPFLRADLLMKDLGSMA</sequence>
<protein>
    <submittedName>
        <fullName evidence="2">Uncharacterized protein</fullName>
    </submittedName>
</protein>
<dbReference type="PANTHER" id="PTHR43941">
    <property type="entry name" value="STRUCTURAL MAINTENANCE OF CHROMOSOMES PROTEIN 2"/>
    <property type="match status" value="1"/>
</dbReference>
<gene>
    <name evidence="2" type="ORF">HanXRQr2_Chr05g0213641</name>
</gene>
<evidence type="ECO:0000313" key="2">
    <source>
        <dbReference type="EMBL" id="KAF5805792.1"/>
    </source>
</evidence>